<evidence type="ECO:0000313" key="1">
    <source>
        <dbReference type="EMBL" id="KAK2624726.1"/>
    </source>
</evidence>
<keyword evidence="2" id="KW-1185">Reference proteome</keyword>
<accession>A0AAD9SVZ1</accession>
<comment type="caution">
    <text evidence="1">The sequence shown here is derived from an EMBL/GenBank/DDBJ whole genome shotgun (WGS) entry which is preliminary data.</text>
</comment>
<sequence length="71" mass="7988">MLCTETGNTGGFDNNLGLRGFSSPLDALDFCMDYIDTFEEEFLLSPEQKRKWIRSDGQKAVLNNGGRWIPA</sequence>
<dbReference type="Proteomes" id="UP001285354">
    <property type="component" value="Unassembled WGS sequence"/>
</dbReference>
<dbReference type="EMBL" id="JAUBYV010000009">
    <property type="protein sequence ID" value="KAK2624726.1"/>
    <property type="molecule type" value="Genomic_DNA"/>
</dbReference>
<dbReference type="AlphaFoldDB" id="A0AAD9SVZ1"/>
<evidence type="ECO:0000313" key="2">
    <source>
        <dbReference type="Proteomes" id="UP001285354"/>
    </source>
</evidence>
<organism evidence="1 2">
    <name type="scientific">Diplocarpon rosae</name>
    <dbReference type="NCBI Taxonomy" id="946125"/>
    <lineage>
        <taxon>Eukaryota</taxon>
        <taxon>Fungi</taxon>
        <taxon>Dikarya</taxon>
        <taxon>Ascomycota</taxon>
        <taxon>Pezizomycotina</taxon>
        <taxon>Leotiomycetes</taxon>
        <taxon>Helotiales</taxon>
        <taxon>Drepanopezizaceae</taxon>
        <taxon>Diplocarpon</taxon>
    </lineage>
</organism>
<proteinExistence type="predicted"/>
<reference evidence="1" key="1">
    <citation type="submission" date="2023-06" db="EMBL/GenBank/DDBJ databases">
        <title>Draft genome of Marssonina rosae.</title>
        <authorList>
            <person name="Cheng Q."/>
        </authorList>
    </citation>
    <scope>NUCLEOTIDE SEQUENCE</scope>
    <source>
        <strain evidence="1">R4</strain>
    </source>
</reference>
<protein>
    <submittedName>
        <fullName evidence="1">Uncharacterized protein</fullName>
    </submittedName>
</protein>
<gene>
    <name evidence="1" type="ORF">QTJ16_005919</name>
</gene>
<name>A0AAD9SVZ1_9HELO</name>